<protein>
    <submittedName>
        <fullName evidence="1">Uncharacterized protein</fullName>
    </submittedName>
</protein>
<keyword evidence="2" id="KW-1185">Reference proteome</keyword>
<dbReference type="AlphaFoldDB" id="A0A8J3VX28"/>
<proteinExistence type="predicted"/>
<dbReference type="Proteomes" id="UP000642748">
    <property type="component" value="Unassembled WGS sequence"/>
</dbReference>
<dbReference type="EMBL" id="BONZ01000132">
    <property type="protein sequence ID" value="GIH21446.1"/>
    <property type="molecule type" value="Genomic_DNA"/>
</dbReference>
<organism evidence="1 2">
    <name type="scientific">Rugosimonospora africana</name>
    <dbReference type="NCBI Taxonomy" id="556532"/>
    <lineage>
        <taxon>Bacteria</taxon>
        <taxon>Bacillati</taxon>
        <taxon>Actinomycetota</taxon>
        <taxon>Actinomycetes</taxon>
        <taxon>Micromonosporales</taxon>
        <taxon>Micromonosporaceae</taxon>
        <taxon>Rugosimonospora</taxon>
    </lineage>
</organism>
<gene>
    <name evidence="1" type="ORF">Raf01_96180</name>
</gene>
<name>A0A8J3VX28_9ACTN</name>
<dbReference type="RefSeq" id="WP_203924830.1">
    <property type="nucleotide sequence ID" value="NZ_BONZ01000132.1"/>
</dbReference>
<evidence type="ECO:0000313" key="1">
    <source>
        <dbReference type="EMBL" id="GIH21446.1"/>
    </source>
</evidence>
<reference evidence="1" key="1">
    <citation type="submission" date="2021-01" db="EMBL/GenBank/DDBJ databases">
        <title>Whole genome shotgun sequence of Rugosimonospora africana NBRC 104875.</title>
        <authorList>
            <person name="Komaki H."/>
            <person name="Tamura T."/>
        </authorList>
    </citation>
    <scope>NUCLEOTIDE SEQUENCE</scope>
    <source>
        <strain evidence="1">NBRC 104875</strain>
    </source>
</reference>
<evidence type="ECO:0000313" key="2">
    <source>
        <dbReference type="Proteomes" id="UP000642748"/>
    </source>
</evidence>
<sequence length="59" mass="6599">MTQAPRQIRLIVDIEQVGDPICGTLRSEHGTDQPFAGWTALIRAVERALATERARKEQP</sequence>
<comment type="caution">
    <text evidence="1">The sequence shown here is derived from an EMBL/GenBank/DDBJ whole genome shotgun (WGS) entry which is preliminary data.</text>
</comment>
<accession>A0A8J3VX28</accession>